<gene>
    <name evidence="3" type="ORF">R3P38DRAFT_595677</name>
</gene>
<evidence type="ECO:0000256" key="1">
    <source>
        <dbReference type="SAM" id="Coils"/>
    </source>
</evidence>
<evidence type="ECO:0000256" key="2">
    <source>
        <dbReference type="SAM" id="MobiDB-lite"/>
    </source>
</evidence>
<dbReference type="EMBL" id="JAWWNJ010000183">
    <property type="protein sequence ID" value="KAK6974487.1"/>
    <property type="molecule type" value="Genomic_DNA"/>
</dbReference>
<comment type="caution">
    <text evidence="3">The sequence shown here is derived from an EMBL/GenBank/DDBJ whole genome shotgun (WGS) entry which is preliminary data.</text>
</comment>
<evidence type="ECO:0008006" key="5">
    <source>
        <dbReference type="Google" id="ProtNLM"/>
    </source>
</evidence>
<dbReference type="AlphaFoldDB" id="A0AAV9Z7Z8"/>
<feature type="compositionally biased region" description="Basic and acidic residues" evidence="2">
    <location>
        <begin position="233"/>
        <end position="244"/>
    </location>
</feature>
<sequence length="384" mass="42283">MPAQCTPAAKQDPDSKPSISVAGSAPPSPSQNLYAAAVRALAEAQNALSAANAAPEVPMISVEESHQRTRDLEATLARERSRAAALGDALANQKKELDALRDELVTLKASHEKEVAKFATLTLERVSMRRTLDQQASEFRAQMTALRTAMVKRELEMQKRDKVVKARDVFMETVVERFGDLRKEYDVAEKAVVESRKAMLDEWKEINRIIGHSSQGETAEDTTVELLLTQRAAKDSVQPRKSVDSVRVPQNSTPGYANQSTTAVQQHVREAGNQVVQKSALGPTAAIEGIRVVIPAKRGRMEAHPESSPPFKRVNSASHHVRFATTKPNDLLSRLDGQLPQQRKRIDQARPILRSRPVPTAVAMVPTVVDFKTPTSEELDEHCS</sequence>
<keyword evidence="1" id="KW-0175">Coiled coil</keyword>
<protein>
    <recommendedName>
        <fullName evidence="5">Shootin-1</fullName>
    </recommendedName>
</protein>
<accession>A0AAV9Z7Z8</accession>
<reference evidence="3 4" key="1">
    <citation type="journal article" date="2024" name="J Genomics">
        <title>Draft genome sequencing and assembly of Favolaschia claudopus CIRM-BRFM 2984 isolated from oak limbs.</title>
        <authorList>
            <person name="Navarro D."/>
            <person name="Drula E."/>
            <person name="Chaduli D."/>
            <person name="Cazenave R."/>
            <person name="Ahrendt S."/>
            <person name="Wang J."/>
            <person name="Lipzen A."/>
            <person name="Daum C."/>
            <person name="Barry K."/>
            <person name="Grigoriev I.V."/>
            <person name="Favel A."/>
            <person name="Rosso M.N."/>
            <person name="Martin F."/>
        </authorList>
    </citation>
    <scope>NUCLEOTIDE SEQUENCE [LARGE SCALE GENOMIC DNA]</scope>
    <source>
        <strain evidence="3 4">CIRM-BRFM 2984</strain>
    </source>
</reference>
<feature type="coiled-coil region" evidence="1">
    <location>
        <begin position="83"/>
        <end position="110"/>
    </location>
</feature>
<proteinExistence type="predicted"/>
<feature type="compositionally biased region" description="Polar residues" evidence="2">
    <location>
        <begin position="248"/>
        <end position="258"/>
    </location>
</feature>
<evidence type="ECO:0000313" key="4">
    <source>
        <dbReference type="Proteomes" id="UP001362999"/>
    </source>
</evidence>
<organism evidence="3 4">
    <name type="scientific">Favolaschia claudopus</name>
    <dbReference type="NCBI Taxonomy" id="2862362"/>
    <lineage>
        <taxon>Eukaryota</taxon>
        <taxon>Fungi</taxon>
        <taxon>Dikarya</taxon>
        <taxon>Basidiomycota</taxon>
        <taxon>Agaricomycotina</taxon>
        <taxon>Agaricomycetes</taxon>
        <taxon>Agaricomycetidae</taxon>
        <taxon>Agaricales</taxon>
        <taxon>Marasmiineae</taxon>
        <taxon>Mycenaceae</taxon>
        <taxon>Favolaschia</taxon>
    </lineage>
</organism>
<evidence type="ECO:0000313" key="3">
    <source>
        <dbReference type="EMBL" id="KAK6974487.1"/>
    </source>
</evidence>
<keyword evidence="4" id="KW-1185">Reference proteome</keyword>
<dbReference type="Proteomes" id="UP001362999">
    <property type="component" value="Unassembled WGS sequence"/>
</dbReference>
<feature type="region of interest" description="Disordered" evidence="2">
    <location>
        <begin position="233"/>
        <end position="258"/>
    </location>
</feature>
<feature type="region of interest" description="Disordered" evidence="2">
    <location>
        <begin position="1"/>
        <end position="30"/>
    </location>
</feature>
<name>A0AAV9Z7Z8_9AGAR</name>